<keyword evidence="3" id="KW-1185">Reference proteome</keyword>
<protein>
    <submittedName>
        <fullName evidence="2">Uncharacterized membrane protein YesL</fullName>
    </submittedName>
</protein>
<feature type="transmembrane region" description="Helical" evidence="1">
    <location>
        <begin position="159"/>
        <end position="186"/>
    </location>
</feature>
<accession>A0A1I4IGZ2</accession>
<feature type="transmembrane region" description="Helical" evidence="1">
    <location>
        <begin position="80"/>
        <end position="103"/>
    </location>
</feature>
<keyword evidence="1" id="KW-0472">Membrane</keyword>
<dbReference type="EMBL" id="FOTR01000002">
    <property type="protein sequence ID" value="SFL53588.1"/>
    <property type="molecule type" value="Genomic_DNA"/>
</dbReference>
<dbReference type="OrthoDB" id="2941627at2"/>
<proteinExistence type="predicted"/>
<feature type="transmembrane region" description="Helical" evidence="1">
    <location>
        <begin position="231"/>
        <end position="249"/>
    </location>
</feature>
<evidence type="ECO:0000313" key="3">
    <source>
        <dbReference type="Proteomes" id="UP000198565"/>
    </source>
</evidence>
<dbReference type="AlphaFoldDB" id="A0A1I4IGZ2"/>
<evidence type="ECO:0000313" key="2">
    <source>
        <dbReference type="EMBL" id="SFL53588.1"/>
    </source>
</evidence>
<evidence type="ECO:0000256" key="1">
    <source>
        <dbReference type="SAM" id="Phobius"/>
    </source>
</evidence>
<keyword evidence="1" id="KW-0812">Transmembrane</keyword>
<organism evidence="2 3">
    <name type="scientific">Gracilibacillus orientalis</name>
    <dbReference type="NCBI Taxonomy" id="334253"/>
    <lineage>
        <taxon>Bacteria</taxon>
        <taxon>Bacillati</taxon>
        <taxon>Bacillota</taxon>
        <taxon>Bacilli</taxon>
        <taxon>Bacillales</taxon>
        <taxon>Bacillaceae</taxon>
        <taxon>Gracilibacillus</taxon>
    </lineage>
</organism>
<dbReference type="Proteomes" id="UP000198565">
    <property type="component" value="Unassembled WGS sequence"/>
</dbReference>
<feature type="transmembrane region" description="Helical" evidence="1">
    <location>
        <begin position="132"/>
        <end position="153"/>
    </location>
</feature>
<keyword evidence="1" id="KW-1133">Transmembrane helix</keyword>
<gene>
    <name evidence="2" type="ORF">SAMN04487943_102109</name>
</gene>
<sequence length="258" mass="30379">MVLFRKDRKYKKCCLHNTKTAKLFLYGFAFLLKQRSLSLFLLSANKGRTVVLVFSVEMKEKGDSIQKVFQFCYKLFLISFYYWLYLLKGIIIYSFIPATASLLKTSEQYLIKENQEDISVLFRENYQGYQSYHFASFVSVMFVILSYTVLFFANRSDHSFSLALVIVIIYFMLLFVINYTFVLYYLTNGIKEWRNLFALAFVSSIKYPLRSLYILFIMAILYFLFTWNLVAFIALAPCIYGCGITTSFIKFSPPFLKK</sequence>
<dbReference type="STRING" id="334253.SAMN04487943_102109"/>
<reference evidence="3" key="1">
    <citation type="submission" date="2016-10" db="EMBL/GenBank/DDBJ databases">
        <authorList>
            <person name="Varghese N."/>
            <person name="Submissions S."/>
        </authorList>
    </citation>
    <scope>NUCLEOTIDE SEQUENCE [LARGE SCALE GENOMIC DNA]</scope>
    <source>
        <strain evidence="3">CGMCC 1.4250</strain>
    </source>
</reference>
<feature type="transmembrane region" description="Helical" evidence="1">
    <location>
        <begin position="207"/>
        <end position="225"/>
    </location>
</feature>
<dbReference type="RefSeq" id="WP_091481526.1">
    <property type="nucleotide sequence ID" value="NZ_FOTR01000002.1"/>
</dbReference>
<name>A0A1I4IGZ2_9BACI</name>